<dbReference type="Pfam" id="PF01421">
    <property type="entry name" value="Reprolysin"/>
    <property type="match status" value="1"/>
</dbReference>
<dbReference type="CDD" id="cd04269">
    <property type="entry name" value="ZnMc_adamalysin_II_like"/>
    <property type="match status" value="1"/>
</dbReference>
<sequence>MNFKEKLIREIDDKDIEHCYYHGTVQDYPGATAAFHTCNGVSGVIHVGNETFVIHPFYGGDLSKHPHVIFEARTKASKGCANSGSMEWRVNPHSGFFPHSLRAKRDVREATKYIETALVIDKAMFDKRNGSTRSDVVHDSIQVANIADLYFRTLNTRVSVVYVETWQGANQAIINPNEDIGKALSNFNDYSARKLFKVDKDTTQLLTGEVFVGGEAGMAVPATVCTSKSVGISVDINTYEPHLLAGTMAHMIGHNIGMGHDDGREECSCRDWHGCIMAQAIVGQDNVQPYKFSECSKEDYIDRLRTGNGICLLNKPNELADRRTCGNNIVEDGEECDCGSIENCHKNNPCCDPITCKLTKEAQCADGVCCEDCQLKERGMVCREATNECDLPEQCTGLSGECPVDMYKKNGSPCESNTGQCFNGLCPTLSVQCEHIWGLGGIEADSQCFEQFNSKGSINGHCGSDSNGRFVKCSLDNVKCGSLQCQLGNRYPVVEGLDQPQDHSRTIISIKGHEYECKTTAGRKDVNNPKTSDLTYLGLVRDGTPCGENLICLNQTCTSIFPYVKLEKCPSNQPINECSGHGVRFDSDFISIKKQISQICIYLSSKNMVDSLLHSHKYVNIKETQVEIRRLITPAQRLIISNAGPSVPTTLIEQELRKMGINAVSKMTFLRVGMPESEYSHVLSFRRQTFITPLENMSIPDSFMISHDNTTYRLYLSIEGFNCSKCKTIGHQETECPDNANTITSNATTSNAINLDSTNSNPPTSNTTNPDPTNSIPTCSKALPETSQNTQYKTNLPYNQTEQKLSDKALISTSNDHPASSQNILDQIPDVQVSNNQLESTIETDDMSRPTNNTNETNTLKITTSSTSNKISNLTPLEITQPKIIPNVTKHLKRKTTVSKYEKAYKQPIPKNYVLAGNHSQQDCLENTAKLLTLGPGSVTSFGRADSQRVLFRPSNHMGAGGAAHFQDHKMQQLKRMGVGSSGEEDQGHSGEEENLSFIDLQHNSLKLPEKKGILKKHDYGILMMGDGKENWVSSGPNDEIISQVDMSQLVSGPGATEVERTLKTLNGYHEDIIKALRNAASSHRGTSTPSGSTSALSEELLRRSLAQCAESYSDYKRSGSKEDVCEQQVVIEHEEEEDDEVPPCGPIRIRNLEDLIRQLEHHSRHMSPSGSEDIRMSETEADRHYRQESSSACSESSHQSHRDSRFVYGRYRQPSSRLPYPHPHSHHQVEEESIYETADHERGAPCGDTPDSESDEFIQAQQQLARWASEDTMGGQPGPSGGSVNVGSAVPREYYPSPSSSTSEEPPSIARAPAPTPGSHVPHPDHATIHRPKRYPEYKH</sequence>
<dbReference type="FunCoup" id="A0A6P7F4S7">
    <property type="interactions" value="59"/>
</dbReference>
<dbReference type="SMART" id="SM00608">
    <property type="entry name" value="ACR"/>
    <property type="match status" value="1"/>
</dbReference>
<dbReference type="GO" id="GO:0006508">
    <property type="term" value="P:proteolysis"/>
    <property type="evidence" value="ECO:0007669"/>
    <property type="project" value="InterPro"/>
</dbReference>
<feature type="region of interest" description="Disordered" evidence="4">
    <location>
        <begin position="1162"/>
        <end position="1341"/>
    </location>
</feature>
<proteinExistence type="predicted"/>
<reference evidence="7" key="1">
    <citation type="submission" date="2025-08" db="UniProtKB">
        <authorList>
            <consortium name="RefSeq"/>
        </authorList>
    </citation>
    <scope>IDENTIFICATION</scope>
    <source>
        <tissue evidence="7">Whole insect</tissue>
    </source>
</reference>
<feature type="compositionally biased region" description="Basic and acidic residues" evidence="4">
    <location>
        <begin position="1173"/>
        <end position="1188"/>
    </location>
</feature>
<feature type="compositionally biased region" description="Basic and acidic residues" evidence="4">
    <location>
        <begin position="1323"/>
        <end position="1341"/>
    </location>
</feature>
<feature type="compositionally biased region" description="Low complexity" evidence="4">
    <location>
        <begin position="750"/>
        <end position="775"/>
    </location>
</feature>
<name>A0A6P7F4S7_DIAVI</name>
<dbReference type="FunFam" id="3.40.390.10:FF:000002">
    <property type="entry name" value="Disintegrin and metalloproteinase domain-containing protein 22"/>
    <property type="match status" value="1"/>
</dbReference>
<dbReference type="InterPro" id="IPR024079">
    <property type="entry name" value="MetalloPept_cat_dom_sf"/>
</dbReference>
<dbReference type="FunFam" id="4.10.70.10:FF:000001">
    <property type="entry name" value="Disintegrin and metalloproteinase domain-containing protein 22"/>
    <property type="match status" value="1"/>
</dbReference>
<evidence type="ECO:0000259" key="5">
    <source>
        <dbReference type="PROSITE" id="PS50214"/>
    </source>
</evidence>
<dbReference type="InterPro" id="IPR001762">
    <property type="entry name" value="Disintegrin_dom"/>
</dbReference>
<feature type="compositionally biased region" description="Low complexity" evidence="4">
    <location>
        <begin position="1283"/>
        <end position="1309"/>
    </location>
</feature>
<dbReference type="Pfam" id="PF08516">
    <property type="entry name" value="ADAM_CR"/>
    <property type="match status" value="1"/>
</dbReference>
<feature type="binding site" evidence="3">
    <location>
        <position position="250"/>
    </location>
    <ligand>
        <name>Zn(2+)</name>
        <dbReference type="ChEBI" id="CHEBI:29105"/>
        <note>catalytic</note>
    </ligand>
</feature>
<keyword evidence="3" id="KW-0862">Zinc</keyword>
<feature type="binding site" evidence="3">
    <location>
        <position position="254"/>
    </location>
    <ligand>
        <name>Zn(2+)</name>
        <dbReference type="ChEBI" id="CHEBI:29105"/>
        <note>catalytic</note>
    </ligand>
</feature>
<dbReference type="OrthoDB" id="5951731at2759"/>
<dbReference type="InterPro" id="IPR018358">
    <property type="entry name" value="Disintegrin_CS"/>
</dbReference>
<dbReference type="PRINTS" id="PR00289">
    <property type="entry name" value="DISINTEGRIN"/>
</dbReference>
<dbReference type="SMART" id="SM00050">
    <property type="entry name" value="DISIN"/>
    <property type="match status" value="1"/>
</dbReference>
<dbReference type="PANTHER" id="PTHR11905:SF237">
    <property type="entry name" value="MIND-MELD, ISOFORM J"/>
    <property type="match status" value="1"/>
</dbReference>
<comment type="caution">
    <text evidence="3">Lacks conserved residue(s) required for the propagation of feature annotation.</text>
</comment>
<feature type="binding site" evidence="3">
    <location>
        <position position="260"/>
    </location>
    <ligand>
        <name>Zn(2+)</name>
        <dbReference type="ChEBI" id="CHEBI:29105"/>
        <note>catalytic</note>
    </ligand>
</feature>
<keyword evidence="3" id="KW-0479">Metal-binding</keyword>
<dbReference type="Gene3D" id="4.10.70.10">
    <property type="entry name" value="Disintegrin domain"/>
    <property type="match status" value="1"/>
</dbReference>
<evidence type="ECO:0000256" key="2">
    <source>
        <dbReference type="PROSITE-ProRule" id="PRU00068"/>
    </source>
</evidence>
<dbReference type="RefSeq" id="XP_028129882.1">
    <property type="nucleotide sequence ID" value="XM_028274081.1"/>
</dbReference>
<dbReference type="SUPFAM" id="SSF55486">
    <property type="entry name" value="Metalloproteases ('zincins'), catalytic domain"/>
    <property type="match status" value="1"/>
</dbReference>
<evidence type="ECO:0000313" key="7">
    <source>
        <dbReference type="RefSeq" id="XP_028129882.1"/>
    </source>
</evidence>
<feature type="disulfide bond" evidence="2">
    <location>
        <begin position="382"/>
        <end position="402"/>
    </location>
</feature>
<dbReference type="InterPro" id="IPR034027">
    <property type="entry name" value="Reprolysin_adamalysin"/>
</dbReference>
<gene>
    <name evidence="7" type="primary">LOC114325931</name>
</gene>
<dbReference type="InterPro" id="IPR001590">
    <property type="entry name" value="Peptidase_M12B"/>
</dbReference>
<feature type="compositionally biased region" description="Low complexity" evidence="4">
    <location>
        <begin position="1189"/>
        <end position="1198"/>
    </location>
</feature>
<dbReference type="PROSITE" id="PS00427">
    <property type="entry name" value="DISINTEGRIN_1"/>
    <property type="match status" value="1"/>
</dbReference>
<evidence type="ECO:0000256" key="3">
    <source>
        <dbReference type="PROSITE-ProRule" id="PRU00276"/>
    </source>
</evidence>
<dbReference type="GO" id="GO:0046872">
    <property type="term" value="F:metal ion binding"/>
    <property type="evidence" value="ECO:0007669"/>
    <property type="project" value="UniProtKB-KW"/>
</dbReference>
<accession>A0A6P7F4S7</accession>
<dbReference type="InParanoid" id="A0A6P7F4S7"/>
<dbReference type="InterPro" id="IPR036436">
    <property type="entry name" value="Disintegrin_dom_sf"/>
</dbReference>
<feature type="domain" description="Peptidase M12B" evidence="6">
    <location>
        <begin position="112"/>
        <end position="316"/>
    </location>
</feature>
<dbReference type="GO" id="GO:0004222">
    <property type="term" value="F:metalloendopeptidase activity"/>
    <property type="evidence" value="ECO:0007669"/>
    <property type="project" value="InterPro"/>
</dbReference>
<dbReference type="InterPro" id="IPR006586">
    <property type="entry name" value="ADAM_Cys-rich"/>
</dbReference>
<feature type="compositionally biased region" description="Polar residues" evidence="4">
    <location>
        <begin position="1080"/>
        <end position="1092"/>
    </location>
</feature>
<dbReference type="PANTHER" id="PTHR11905">
    <property type="entry name" value="ADAM A DISINTEGRIN AND METALLOPROTEASE DOMAIN"/>
    <property type="match status" value="1"/>
</dbReference>
<dbReference type="SUPFAM" id="SSF57552">
    <property type="entry name" value="Blood coagulation inhibitor (disintegrin)"/>
    <property type="match status" value="1"/>
</dbReference>
<feature type="region of interest" description="Disordered" evidence="4">
    <location>
        <begin position="750"/>
        <end position="792"/>
    </location>
</feature>
<keyword evidence="1 2" id="KW-1015">Disulfide bond</keyword>
<evidence type="ECO:0000259" key="6">
    <source>
        <dbReference type="PROSITE" id="PS50215"/>
    </source>
</evidence>
<organism evidence="7">
    <name type="scientific">Diabrotica virgifera virgifera</name>
    <name type="common">western corn rootworm</name>
    <dbReference type="NCBI Taxonomy" id="50390"/>
    <lineage>
        <taxon>Eukaryota</taxon>
        <taxon>Metazoa</taxon>
        <taxon>Ecdysozoa</taxon>
        <taxon>Arthropoda</taxon>
        <taxon>Hexapoda</taxon>
        <taxon>Insecta</taxon>
        <taxon>Pterygota</taxon>
        <taxon>Neoptera</taxon>
        <taxon>Endopterygota</taxon>
        <taxon>Coleoptera</taxon>
        <taxon>Polyphaga</taxon>
        <taxon>Cucujiformia</taxon>
        <taxon>Chrysomeloidea</taxon>
        <taxon>Chrysomelidae</taxon>
        <taxon>Galerucinae</taxon>
        <taxon>Diabroticina</taxon>
        <taxon>Diabroticites</taxon>
        <taxon>Diabrotica</taxon>
    </lineage>
</organism>
<protein>
    <submittedName>
        <fullName evidence="7">Uncharacterized protein LOC114325931</fullName>
    </submittedName>
</protein>
<feature type="region of interest" description="Disordered" evidence="4">
    <location>
        <begin position="1080"/>
        <end position="1099"/>
    </location>
</feature>
<feature type="domain" description="Disintegrin" evidence="5">
    <location>
        <begin position="322"/>
        <end position="410"/>
    </location>
</feature>
<dbReference type="PROSITE" id="PS50215">
    <property type="entry name" value="ADAM_MEPRO"/>
    <property type="match status" value="1"/>
</dbReference>
<dbReference type="PROSITE" id="PS50214">
    <property type="entry name" value="DISINTEGRIN_2"/>
    <property type="match status" value="1"/>
</dbReference>
<dbReference type="Gene3D" id="3.40.390.10">
    <property type="entry name" value="Collagenase (Catalytic Domain)"/>
    <property type="match status" value="1"/>
</dbReference>
<dbReference type="Pfam" id="PF00200">
    <property type="entry name" value="Disintegrin"/>
    <property type="match status" value="1"/>
</dbReference>
<evidence type="ECO:0000256" key="4">
    <source>
        <dbReference type="SAM" id="MobiDB-lite"/>
    </source>
</evidence>
<evidence type="ECO:0000256" key="1">
    <source>
        <dbReference type="ARBA" id="ARBA00023157"/>
    </source>
</evidence>